<proteinExistence type="predicted"/>
<dbReference type="AlphaFoldDB" id="A0A024CHZ0"/>
<dbReference type="InterPro" id="IPR012903">
    <property type="entry name" value="Nif11"/>
</dbReference>
<protein>
    <recommendedName>
        <fullName evidence="1">Nif11 domain-containing protein</fullName>
    </recommendedName>
</protein>
<accession>A0A024CHZ0</accession>
<dbReference type="Pfam" id="PF07862">
    <property type="entry name" value="Nif11"/>
    <property type="match status" value="1"/>
</dbReference>
<name>A0A024CHZ0_9SYNE</name>
<sequence>MSDLEQDQLLERFIALARTDDGLRDEIKSALNQDEVISIAERHGFAVDSLAILRKWSQHTDFSKPTWMGWFDE</sequence>
<gene>
    <name evidence="2" type="primary">unk7</name>
</gene>
<feature type="domain" description="Nif11" evidence="1">
    <location>
        <begin position="10"/>
        <end position="48"/>
    </location>
</feature>
<reference evidence="2" key="1">
    <citation type="journal article" date="2014" name="FEMS Microbiol. Ecol.">
        <title>Development of a targeted metagenomic approach to study a genomic region involved in light harvesting in marine Synechococcus.</title>
        <authorList>
            <person name="Humily F."/>
            <person name="Farrant G.K."/>
            <person name="Marie D."/>
            <person name="Perennou M."/>
            <person name="Mazard S."/>
            <person name="Labadie K."/>
            <person name="Aury J.-M."/>
            <person name="Wincker P."/>
            <person name="Nicolas Segui A."/>
            <person name="Scanlan D.J."/>
            <person name="Garczarek L."/>
        </authorList>
    </citation>
    <scope>NUCLEOTIDE SEQUENCE</scope>
</reference>
<dbReference type="EMBL" id="KF846553">
    <property type="protein sequence ID" value="AHZ34057.1"/>
    <property type="molecule type" value="Genomic_DNA"/>
</dbReference>
<evidence type="ECO:0000259" key="1">
    <source>
        <dbReference type="Pfam" id="PF07862"/>
    </source>
</evidence>
<evidence type="ECO:0000313" key="2">
    <source>
        <dbReference type="EMBL" id="AHZ34057.1"/>
    </source>
</evidence>
<organism evidence="2">
    <name type="scientific">uncultured Synechococcus sp</name>
    <dbReference type="NCBI Taxonomy" id="154535"/>
    <lineage>
        <taxon>Bacteria</taxon>
        <taxon>Bacillati</taxon>
        <taxon>Cyanobacteriota</taxon>
        <taxon>Cyanophyceae</taxon>
        <taxon>Synechococcales</taxon>
        <taxon>Synechococcaceae</taxon>
        <taxon>Synechococcus</taxon>
        <taxon>environmental samples</taxon>
    </lineage>
</organism>